<dbReference type="OrthoDB" id="1926878at2759"/>
<evidence type="ECO:0000259" key="3">
    <source>
        <dbReference type="SMART" id="SM00382"/>
    </source>
</evidence>
<sequence length="419" mass="45012">DLVYTIVDDGVPPIARPLDIDSTPLTSVSTDSFSDSDHGTTEARQTALHLAMQVLGPDYVLDDATHLVHREAEWCTLEWFAATCEQPQRQAVFLVGPRGTGKSTMAHLLTHALQATWASKRVVQLDASEVGDASSLYMAIAARVTSSPDHASVSHAIAALKIAFTERTSPTTVLVLDNIDMLLHGRHLHRFVEWAHHPSSSLVFVGVAHSIVETRQYLDTWTHKTYYPLVVLCAPYTQSALQDIVFARLRQTHPPLVDADAVALVADQVASVSGNARMALDICMLALQIHQRSSTAPCVGFVAMTNAISKCFTAQRCHLVAGLPPSAQRVLYAAMKAVAPPSTNGRGTIAATAASYATLNPSTKLSMDECGSAFRLLEASGVLTLEVGGDGAFKLCITQEDTESAVPTSEPGFFKKVVL</sequence>
<dbReference type="GO" id="GO:0006270">
    <property type="term" value="P:DNA replication initiation"/>
    <property type="evidence" value="ECO:0007669"/>
    <property type="project" value="TreeGrafter"/>
</dbReference>
<dbReference type="SMART" id="SM00382">
    <property type="entry name" value="AAA"/>
    <property type="match status" value="1"/>
</dbReference>
<keyword evidence="2" id="KW-0235">DNA replication</keyword>
<name>A0A6A4Z753_9STRA</name>
<dbReference type="Gene3D" id="1.10.8.60">
    <property type="match status" value="1"/>
</dbReference>
<dbReference type="Gene3D" id="3.40.50.300">
    <property type="entry name" value="P-loop containing nucleotide triphosphate hydrolases"/>
    <property type="match status" value="1"/>
</dbReference>
<evidence type="ECO:0000313" key="4">
    <source>
        <dbReference type="EMBL" id="KAF0705814.1"/>
    </source>
</evidence>
<dbReference type="InterPro" id="IPR049945">
    <property type="entry name" value="AAA_22"/>
</dbReference>
<dbReference type="SUPFAM" id="SSF52540">
    <property type="entry name" value="P-loop containing nucleoside triphosphate hydrolases"/>
    <property type="match status" value="1"/>
</dbReference>
<dbReference type="GO" id="GO:0033314">
    <property type="term" value="P:mitotic DNA replication checkpoint signaling"/>
    <property type="evidence" value="ECO:0007669"/>
    <property type="project" value="TreeGrafter"/>
</dbReference>
<dbReference type="InterPro" id="IPR027417">
    <property type="entry name" value="P-loop_NTPase"/>
</dbReference>
<evidence type="ECO:0000256" key="2">
    <source>
        <dbReference type="ARBA" id="ARBA00022705"/>
    </source>
</evidence>
<dbReference type="PANTHER" id="PTHR10763:SF26">
    <property type="entry name" value="CELL DIVISION CONTROL PROTEIN 6 HOMOLOG"/>
    <property type="match status" value="1"/>
</dbReference>
<dbReference type="GO" id="GO:0016887">
    <property type="term" value="F:ATP hydrolysis activity"/>
    <property type="evidence" value="ECO:0007669"/>
    <property type="project" value="InterPro"/>
</dbReference>
<dbReference type="InterPro" id="IPR050311">
    <property type="entry name" value="ORC1/CDC6"/>
</dbReference>
<organism evidence="4">
    <name type="scientific">Aphanomyces stellatus</name>
    <dbReference type="NCBI Taxonomy" id="120398"/>
    <lineage>
        <taxon>Eukaryota</taxon>
        <taxon>Sar</taxon>
        <taxon>Stramenopiles</taxon>
        <taxon>Oomycota</taxon>
        <taxon>Saprolegniomycetes</taxon>
        <taxon>Saprolegniales</taxon>
        <taxon>Verrucalvaceae</taxon>
        <taxon>Aphanomyces</taxon>
    </lineage>
</organism>
<gene>
    <name evidence="4" type="ORF">As57867_006893</name>
</gene>
<dbReference type="CDD" id="cd00009">
    <property type="entry name" value="AAA"/>
    <property type="match status" value="1"/>
</dbReference>
<dbReference type="GO" id="GO:0005634">
    <property type="term" value="C:nucleus"/>
    <property type="evidence" value="ECO:0007669"/>
    <property type="project" value="TreeGrafter"/>
</dbReference>
<dbReference type="InterPro" id="IPR003593">
    <property type="entry name" value="AAA+_ATPase"/>
</dbReference>
<comment type="caution">
    <text evidence="4">The sequence shown here is derived from an EMBL/GenBank/DDBJ whole genome shotgun (WGS) entry which is preliminary data.</text>
</comment>
<comment type="similarity">
    <text evidence="1">Belongs to the CDC6/cdc18 family.</text>
</comment>
<proteinExistence type="inferred from homology"/>
<dbReference type="GO" id="GO:0003688">
    <property type="term" value="F:DNA replication origin binding"/>
    <property type="evidence" value="ECO:0007669"/>
    <property type="project" value="TreeGrafter"/>
</dbReference>
<evidence type="ECO:0000256" key="1">
    <source>
        <dbReference type="ARBA" id="ARBA00006184"/>
    </source>
</evidence>
<dbReference type="AlphaFoldDB" id="A0A6A4Z753"/>
<feature type="domain" description="AAA+ ATPase" evidence="3">
    <location>
        <begin position="88"/>
        <end position="256"/>
    </location>
</feature>
<reference evidence="4" key="1">
    <citation type="submission" date="2019-06" db="EMBL/GenBank/DDBJ databases">
        <title>Genomics analysis of Aphanomyces spp. identifies a new class of oomycete effector associated with host adaptation.</title>
        <authorList>
            <person name="Gaulin E."/>
        </authorList>
    </citation>
    <scope>NUCLEOTIDE SEQUENCE</scope>
    <source>
        <strain evidence="4">CBS 578.67</strain>
    </source>
</reference>
<dbReference type="PANTHER" id="PTHR10763">
    <property type="entry name" value="CELL DIVISION CONTROL PROTEIN 6-RELATED"/>
    <property type="match status" value="1"/>
</dbReference>
<protein>
    <recommendedName>
        <fullName evidence="3">AAA+ ATPase domain-containing protein</fullName>
    </recommendedName>
</protein>
<dbReference type="EMBL" id="VJMH01003487">
    <property type="protein sequence ID" value="KAF0705814.1"/>
    <property type="molecule type" value="Genomic_DNA"/>
</dbReference>
<accession>A0A6A4Z753</accession>
<dbReference type="Pfam" id="PF13401">
    <property type="entry name" value="AAA_22"/>
    <property type="match status" value="1"/>
</dbReference>
<feature type="non-terminal residue" evidence="4">
    <location>
        <position position="1"/>
    </location>
</feature>